<dbReference type="EMBL" id="SJPT01000011">
    <property type="protein sequence ID" value="TWU17582.1"/>
    <property type="molecule type" value="Genomic_DNA"/>
</dbReference>
<reference evidence="6 7" key="1">
    <citation type="submission" date="2019-02" db="EMBL/GenBank/DDBJ databases">
        <title>Deep-cultivation of Planctomycetes and their phenomic and genomic characterization uncovers novel biology.</title>
        <authorList>
            <person name="Wiegand S."/>
            <person name="Jogler M."/>
            <person name="Boedeker C."/>
            <person name="Pinto D."/>
            <person name="Vollmers J."/>
            <person name="Rivas-Marin E."/>
            <person name="Kohn T."/>
            <person name="Peeters S.H."/>
            <person name="Heuer A."/>
            <person name="Rast P."/>
            <person name="Oberbeckmann S."/>
            <person name="Bunk B."/>
            <person name="Jeske O."/>
            <person name="Meyerdierks A."/>
            <person name="Storesund J.E."/>
            <person name="Kallscheuer N."/>
            <person name="Luecker S."/>
            <person name="Lage O.M."/>
            <person name="Pohl T."/>
            <person name="Merkel B.J."/>
            <person name="Hornburger P."/>
            <person name="Mueller R.-W."/>
            <person name="Bruemmer F."/>
            <person name="Labrenz M."/>
            <person name="Spormann A.M."/>
            <person name="Op Den Camp H."/>
            <person name="Overmann J."/>
            <person name="Amann R."/>
            <person name="Jetten M.S.M."/>
            <person name="Mascher T."/>
            <person name="Medema M.H."/>
            <person name="Devos D.P."/>
            <person name="Kaster A.-K."/>
            <person name="Ovreas L."/>
            <person name="Rohde M."/>
            <person name="Galperin M.Y."/>
            <person name="Jogler C."/>
        </authorList>
    </citation>
    <scope>NUCLEOTIDE SEQUENCE [LARGE SCALE GENOMIC DNA]</scope>
    <source>
        <strain evidence="6 7">Pla52o</strain>
    </source>
</reference>
<accession>A0A5C6C0F1</accession>
<dbReference type="AlphaFoldDB" id="A0A5C6C0F1"/>
<dbReference type="GO" id="GO:0052689">
    <property type="term" value="F:carboxylic ester hydrolase activity"/>
    <property type="evidence" value="ECO:0007669"/>
    <property type="project" value="UniProtKB-KW"/>
</dbReference>
<feature type="chain" id="PRO_5022871815" evidence="4">
    <location>
        <begin position="28"/>
        <end position="734"/>
    </location>
</feature>
<dbReference type="Pfam" id="PF22244">
    <property type="entry name" value="GCE_fung"/>
    <property type="match status" value="1"/>
</dbReference>
<evidence type="ECO:0000313" key="6">
    <source>
        <dbReference type="EMBL" id="TWU17582.1"/>
    </source>
</evidence>
<dbReference type="SUPFAM" id="SSF53474">
    <property type="entry name" value="alpha/beta-Hydrolases"/>
    <property type="match status" value="1"/>
</dbReference>
<dbReference type="PANTHER" id="PTHR22946">
    <property type="entry name" value="DIENELACTONE HYDROLASE DOMAIN-CONTAINING PROTEIN-RELATED"/>
    <property type="match status" value="1"/>
</dbReference>
<comment type="caution">
    <text evidence="6">The sequence shown here is derived from an EMBL/GenBank/DDBJ whole genome shotgun (WGS) entry which is preliminary data.</text>
</comment>
<keyword evidence="7" id="KW-1185">Reference proteome</keyword>
<sequence precursor="true">MLPCTRISFSLTFCLATLGSVCTSVLAETPRVFTAERKPADHRLDELRTLNGYFPFKVVSSKQQWETRAAEIRRRILVSQGLWPLPTKTELNAVVHGRVEREDYVVDRVFFESIPGHFVTGSLYRPKGKQGPFPAVLSPHGHWKDGRMYDAGEAGVKQQIEIGGEKFEVGGRHPIQARAVQLARMGCIVLSYDMTGEADAIQLAHRPQQWSHLDTAKDWGFFSVQADLRLQNMMGLQTWNSVRAIDFLLQLDDVDPTRIGVTGASGGGTQSMIVAAIDERIAAAMPCVMVSTEMQGGCTCENASLLRIDQGNIDIAAAIAPRALGLTAADDWTLRLETKGYPELRDLYTMLGVPGHLTAVFHTQFQHNYNYVNRAAMYAFFNQHFKLGHETIEERDFTPLSIDEATVWTQSHPRPSDDQIGDVHEINLLKRMTADSDQIMHSLLPKNAAELAEFRRVVGGAWETILGRRYDQVGTVSFDVTTQTQQSGLTMDAGTLTHQEAREQIPMIDIYDPQTPLAGVMILLSDHGKSAAFRDGNVNEAVMKWTAKGYRVLVADLFGQGEFQDFGIPADSQRMWYQQTGTVGWQLYSGFTHGYNHPLFVQRTHDVLSLVKYASTLVAPPQIRMIGVGTTGGPIAIAATSQLGNHSIGQTIIDSAGFSFSSLTEHSDPMFVPGAVKYFGMDGLLALSAPHRVTVIGQPPATFVNDAYHAAGEPERFRQVERFNAIADFILDEF</sequence>
<name>A0A5C6C0F1_9BACT</name>
<proteinExistence type="predicted"/>
<keyword evidence="3" id="KW-0378">Hydrolase</keyword>
<evidence type="ECO:0000256" key="1">
    <source>
        <dbReference type="ARBA" id="ARBA00022487"/>
    </source>
</evidence>
<evidence type="ECO:0000259" key="5">
    <source>
        <dbReference type="Pfam" id="PF22244"/>
    </source>
</evidence>
<gene>
    <name evidence="6" type="ORF">Pla52o_51380</name>
</gene>
<feature type="domain" description="4-O-methyl-glucuronoyl methylesterase-like" evidence="5">
    <location>
        <begin position="221"/>
        <end position="287"/>
    </location>
</feature>
<dbReference type="RefSeq" id="WP_146597064.1">
    <property type="nucleotide sequence ID" value="NZ_SJPT01000011.1"/>
</dbReference>
<dbReference type="Proteomes" id="UP000316304">
    <property type="component" value="Unassembled WGS sequence"/>
</dbReference>
<keyword evidence="2 4" id="KW-0732">Signal</keyword>
<feature type="signal peptide" evidence="4">
    <location>
        <begin position="1"/>
        <end position="27"/>
    </location>
</feature>
<dbReference type="InterPro" id="IPR029058">
    <property type="entry name" value="AB_hydrolase_fold"/>
</dbReference>
<keyword evidence="1" id="KW-0719">Serine esterase</keyword>
<evidence type="ECO:0000313" key="7">
    <source>
        <dbReference type="Proteomes" id="UP000316304"/>
    </source>
</evidence>
<dbReference type="InterPro" id="IPR054579">
    <property type="entry name" value="GCE-like_dom"/>
</dbReference>
<dbReference type="Gene3D" id="3.40.50.1820">
    <property type="entry name" value="alpha/beta hydrolase"/>
    <property type="match status" value="2"/>
</dbReference>
<evidence type="ECO:0000256" key="4">
    <source>
        <dbReference type="SAM" id="SignalP"/>
    </source>
</evidence>
<dbReference type="OrthoDB" id="244125at2"/>
<dbReference type="InterPro" id="IPR050261">
    <property type="entry name" value="FrsA_esterase"/>
</dbReference>
<dbReference type="PANTHER" id="PTHR22946:SF8">
    <property type="entry name" value="ACETYL XYLAN ESTERASE DOMAIN-CONTAINING PROTEIN"/>
    <property type="match status" value="1"/>
</dbReference>
<organism evidence="6 7">
    <name type="scientific">Novipirellula galeiformis</name>
    <dbReference type="NCBI Taxonomy" id="2528004"/>
    <lineage>
        <taxon>Bacteria</taxon>
        <taxon>Pseudomonadati</taxon>
        <taxon>Planctomycetota</taxon>
        <taxon>Planctomycetia</taxon>
        <taxon>Pirellulales</taxon>
        <taxon>Pirellulaceae</taxon>
        <taxon>Novipirellula</taxon>
    </lineage>
</organism>
<evidence type="ECO:0000256" key="3">
    <source>
        <dbReference type="ARBA" id="ARBA00022801"/>
    </source>
</evidence>
<protein>
    <submittedName>
        <fullName evidence="6">Acetyl xylan esterase (AXE1)</fullName>
    </submittedName>
</protein>
<evidence type="ECO:0000256" key="2">
    <source>
        <dbReference type="ARBA" id="ARBA00022729"/>
    </source>
</evidence>